<keyword evidence="14" id="KW-1185">Reference proteome</keyword>
<evidence type="ECO:0000256" key="3">
    <source>
        <dbReference type="ARBA" id="ARBA00022737"/>
    </source>
</evidence>
<evidence type="ECO:0000256" key="1">
    <source>
        <dbReference type="ARBA" id="ARBA00022618"/>
    </source>
</evidence>
<keyword evidence="5" id="KW-0498">Mitosis</keyword>
<keyword evidence="6" id="KW-0833">Ubl conjugation pathway</keyword>
<evidence type="ECO:0000256" key="2">
    <source>
        <dbReference type="ARBA" id="ARBA00022722"/>
    </source>
</evidence>
<dbReference type="GO" id="GO:0005680">
    <property type="term" value="C:anaphase-promoting complex"/>
    <property type="evidence" value="ECO:0007669"/>
    <property type="project" value="TreeGrafter"/>
</dbReference>
<evidence type="ECO:0000256" key="10">
    <source>
        <dbReference type="ARBA" id="ARBA00023306"/>
    </source>
</evidence>
<gene>
    <name evidence="13" type="primary">Cdc16</name>
    <name evidence="13" type="ORF">EVAR_47241_1</name>
</gene>
<evidence type="ECO:0000313" key="14">
    <source>
        <dbReference type="Proteomes" id="UP000299102"/>
    </source>
</evidence>
<evidence type="ECO:0000256" key="4">
    <source>
        <dbReference type="ARBA" id="ARBA00022759"/>
    </source>
</evidence>
<dbReference type="SUPFAM" id="SSF48452">
    <property type="entry name" value="TPR-like"/>
    <property type="match status" value="1"/>
</dbReference>
<evidence type="ECO:0000256" key="5">
    <source>
        <dbReference type="ARBA" id="ARBA00022776"/>
    </source>
</evidence>
<keyword evidence="1 13" id="KW-0132">Cell division</keyword>
<evidence type="ECO:0000256" key="9">
    <source>
        <dbReference type="ARBA" id="ARBA00022839"/>
    </source>
</evidence>
<dbReference type="EMBL" id="BGZK01000934">
    <property type="protein sequence ID" value="GBP65636.1"/>
    <property type="molecule type" value="Genomic_DNA"/>
</dbReference>
<keyword evidence="8 11" id="KW-0802">TPR repeat</keyword>
<keyword evidence="2" id="KW-0540">Nuclease</keyword>
<dbReference type="GO" id="GO:0016567">
    <property type="term" value="P:protein ubiquitination"/>
    <property type="evidence" value="ECO:0007669"/>
    <property type="project" value="TreeGrafter"/>
</dbReference>
<feature type="compositionally biased region" description="Polar residues" evidence="12">
    <location>
        <begin position="846"/>
        <end position="858"/>
    </location>
</feature>
<dbReference type="OrthoDB" id="10006270at2759"/>
<dbReference type="PROSITE" id="PS50005">
    <property type="entry name" value="TPR"/>
    <property type="match status" value="1"/>
</dbReference>
<dbReference type="InterPro" id="IPR019734">
    <property type="entry name" value="TPR_rpt"/>
</dbReference>
<keyword evidence="3" id="KW-0677">Repeat</keyword>
<dbReference type="PANTHER" id="PTHR12558:SF9">
    <property type="entry name" value="CELL DIVISION CYCLE PROTEIN 16 HOMOLOG"/>
    <property type="match status" value="1"/>
</dbReference>
<dbReference type="SMART" id="SM00028">
    <property type="entry name" value="TPR"/>
    <property type="match status" value="6"/>
</dbReference>
<evidence type="ECO:0000256" key="11">
    <source>
        <dbReference type="PROSITE-ProRule" id="PRU00339"/>
    </source>
</evidence>
<dbReference type="STRING" id="151549.A0A4C1XNY0"/>
<keyword evidence="7" id="KW-0378">Hydrolase</keyword>
<organism evidence="13 14">
    <name type="scientific">Eumeta variegata</name>
    <name type="common">Bagworm moth</name>
    <name type="synonym">Eumeta japonica</name>
    <dbReference type="NCBI Taxonomy" id="151549"/>
    <lineage>
        <taxon>Eukaryota</taxon>
        <taxon>Metazoa</taxon>
        <taxon>Ecdysozoa</taxon>
        <taxon>Arthropoda</taxon>
        <taxon>Hexapoda</taxon>
        <taxon>Insecta</taxon>
        <taxon>Pterygota</taxon>
        <taxon>Neoptera</taxon>
        <taxon>Endopterygota</taxon>
        <taxon>Lepidoptera</taxon>
        <taxon>Glossata</taxon>
        <taxon>Ditrysia</taxon>
        <taxon>Tineoidea</taxon>
        <taxon>Psychidae</taxon>
        <taxon>Oiketicinae</taxon>
        <taxon>Eumeta</taxon>
    </lineage>
</organism>
<comment type="caution">
    <text evidence="13">The sequence shown here is derived from an EMBL/GenBank/DDBJ whole genome shotgun (WGS) entry which is preliminary data.</text>
</comment>
<accession>A0A4C1XNY0</accession>
<dbReference type="Gene3D" id="1.25.40.10">
    <property type="entry name" value="Tetratricopeptide repeat domain"/>
    <property type="match status" value="3"/>
</dbReference>
<dbReference type="InterPro" id="IPR011604">
    <property type="entry name" value="PDDEXK-like_dom_sf"/>
</dbReference>
<dbReference type="GO" id="GO:0051301">
    <property type="term" value="P:cell division"/>
    <property type="evidence" value="ECO:0007669"/>
    <property type="project" value="UniProtKB-KW"/>
</dbReference>
<dbReference type="PANTHER" id="PTHR12558">
    <property type="entry name" value="CELL DIVISION CYCLE 16,23,27"/>
    <property type="match status" value="1"/>
</dbReference>
<dbReference type="Gene3D" id="3.90.320.10">
    <property type="match status" value="1"/>
</dbReference>
<dbReference type="Pfam" id="PF12895">
    <property type="entry name" value="ANAPC3"/>
    <property type="match status" value="1"/>
</dbReference>
<sequence length="858" mass="93284">MPRSVILTYIYTKGQWTSALFWADAAAAAGGREGVASGDDMWLLASAMLARGELHRAAHTVTSRGLHRQHLLCLGVAARALLAAQEPASALNLIEECDSGLLESRTNDQTHNVPVPLSILILVLFSILLPVQPSILPPVSVPIWAKAGRALGGILVTRARALSALERRDAAAEALTAALRADVACYEALDLLLDQHALTAAQAGGCKHAVAFDVVASKKRRAVMHTGTMLLEKVRTIQGGNNIEMYNNNRISQRTCFDIFRCKCFHKLVKKVEEYTRHQSSSSLWHELRFGRITASKAYEVKMYKSDGSLVSLIMGGNIPETPAMKRGKDKVCMKENNALYLSICLFGQSIFETTESITFLLSLEECALVESLPYGSLSEAEAAFIKTAYKDRLRRYLPSTSEPEDEQLQQKKSESRINLVEMPSLHNMCEVTLKDRGRNSEILKMLATRVEKKSILRWFGHLERMNIVHNVESVRQQTAEARCARARRLAATCEWAAALKELDTVDPWCCAEVRTACLVELRKSSELFAFAHTLVDGYPNSWTAWFSVGCYYYLIGKNELARRYLSKSKSLEPSAGCVWLAYGHSFAADNEHDQAMAAYFKASQLMGGCHIPALYVGVECALLNNIPMAERFLARAAELHAKPDTLNEACELDLLSTPEPLPEGGGSGWMRIARTAADAQVAHEAGAAAFACREYAAAEALWSRALAVAASIAPQGEVGPRWAPTLDALGHACRKLGRPGEALNWHEKALSCRPGRASTYTAIGLCLALLGRSTAAADALHTALAKDPDDAVALGLLDAIVAKLDAAVTNFIEEETPQFPFPSVALELPSSGGAGPAAAHPATGDVTNTSDMSMSFD</sequence>
<protein>
    <submittedName>
        <fullName evidence="13">Cell division cycle protein 16 homolog</fullName>
    </submittedName>
</protein>
<evidence type="ECO:0000313" key="13">
    <source>
        <dbReference type="EMBL" id="GBP65636.1"/>
    </source>
</evidence>
<dbReference type="Proteomes" id="UP000299102">
    <property type="component" value="Unassembled WGS sequence"/>
</dbReference>
<dbReference type="InterPro" id="IPR011335">
    <property type="entry name" value="Restrct_endonuc-II-like"/>
</dbReference>
<dbReference type="GO" id="GO:0004527">
    <property type="term" value="F:exonuclease activity"/>
    <property type="evidence" value="ECO:0007669"/>
    <property type="project" value="UniProtKB-KW"/>
</dbReference>
<dbReference type="GO" id="GO:0045842">
    <property type="term" value="P:positive regulation of mitotic metaphase/anaphase transition"/>
    <property type="evidence" value="ECO:0007669"/>
    <property type="project" value="TreeGrafter"/>
</dbReference>
<dbReference type="GO" id="GO:0005737">
    <property type="term" value="C:cytoplasm"/>
    <property type="evidence" value="ECO:0007669"/>
    <property type="project" value="TreeGrafter"/>
</dbReference>
<keyword evidence="10" id="KW-0131">Cell cycle</keyword>
<keyword evidence="9" id="KW-0269">Exonuclease</keyword>
<reference evidence="13 14" key="1">
    <citation type="journal article" date="2019" name="Commun. Biol.">
        <title>The bagworm genome reveals a unique fibroin gene that provides high tensile strength.</title>
        <authorList>
            <person name="Kono N."/>
            <person name="Nakamura H."/>
            <person name="Ohtoshi R."/>
            <person name="Tomita M."/>
            <person name="Numata K."/>
            <person name="Arakawa K."/>
        </authorList>
    </citation>
    <scope>NUCLEOTIDE SEQUENCE [LARGE SCALE GENOMIC DNA]</scope>
</reference>
<name>A0A4C1XNY0_EUMVA</name>
<evidence type="ECO:0000256" key="8">
    <source>
        <dbReference type="ARBA" id="ARBA00022803"/>
    </source>
</evidence>
<feature type="repeat" description="TPR" evidence="11">
    <location>
        <begin position="758"/>
        <end position="791"/>
    </location>
</feature>
<feature type="region of interest" description="Disordered" evidence="12">
    <location>
        <begin position="831"/>
        <end position="858"/>
    </location>
</feature>
<proteinExistence type="predicted"/>
<dbReference type="GO" id="GO:0006281">
    <property type="term" value="P:DNA repair"/>
    <property type="evidence" value="ECO:0007669"/>
    <property type="project" value="UniProtKB-ARBA"/>
</dbReference>
<dbReference type="InterPro" id="IPR011990">
    <property type="entry name" value="TPR-like_helical_dom_sf"/>
</dbReference>
<dbReference type="SUPFAM" id="SSF52980">
    <property type="entry name" value="Restriction endonuclease-like"/>
    <property type="match status" value="1"/>
</dbReference>
<dbReference type="Pfam" id="PF01771">
    <property type="entry name" value="Viral_alk_exo"/>
    <property type="match status" value="1"/>
</dbReference>
<evidence type="ECO:0000256" key="7">
    <source>
        <dbReference type="ARBA" id="ARBA00022801"/>
    </source>
</evidence>
<dbReference type="InterPro" id="IPR034720">
    <property type="entry name" value="Viral_alk_exo"/>
</dbReference>
<dbReference type="AlphaFoldDB" id="A0A4C1XNY0"/>
<keyword evidence="4" id="KW-0255">Endonuclease</keyword>
<dbReference type="GO" id="GO:0004519">
    <property type="term" value="F:endonuclease activity"/>
    <property type="evidence" value="ECO:0007669"/>
    <property type="project" value="UniProtKB-KW"/>
</dbReference>
<dbReference type="GO" id="GO:0031145">
    <property type="term" value="P:anaphase-promoting complex-dependent catabolic process"/>
    <property type="evidence" value="ECO:0007669"/>
    <property type="project" value="TreeGrafter"/>
</dbReference>
<evidence type="ECO:0000256" key="12">
    <source>
        <dbReference type="SAM" id="MobiDB-lite"/>
    </source>
</evidence>
<evidence type="ECO:0000256" key="6">
    <source>
        <dbReference type="ARBA" id="ARBA00022786"/>
    </source>
</evidence>